<accession>A0A517M5H3</accession>
<dbReference type="InterPro" id="IPR027417">
    <property type="entry name" value="P-loop_NTPase"/>
</dbReference>
<dbReference type="Pfam" id="PF06414">
    <property type="entry name" value="Zeta_toxin"/>
    <property type="match status" value="1"/>
</dbReference>
<feature type="domain" description="Zeta toxin" evidence="3">
    <location>
        <begin position="56"/>
        <end position="166"/>
    </location>
</feature>
<reference evidence="4 5" key="1">
    <citation type="submission" date="2019-02" db="EMBL/GenBank/DDBJ databases">
        <title>Deep-cultivation of Planctomycetes and their phenomic and genomic characterization uncovers novel biology.</title>
        <authorList>
            <person name="Wiegand S."/>
            <person name="Jogler M."/>
            <person name="Boedeker C."/>
            <person name="Pinto D."/>
            <person name="Vollmers J."/>
            <person name="Rivas-Marin E."/>
            <person name="Kohn T."/>
            <person name="Peeters S.H."/>
            <person name="Heuer A."/>
            <person name="Rast P."/>
            <person name="Oberbeckmann S."/>
            <person name="Bunk B."/>
            <person name="Jeske O."/>
            <person name="Meyerdierks A."/>
            <person name="Storesund J.E."/>
            <person name="Kallscheuer N."/>
            <person name="Luecker S."/>
            <person name="Lage O.M."/>
            <person name="Pohl T."/>
            <person name="Merkel B.J."/>
            <person name="Hornburger P."/>
            <person name="Mueller R.-W."/>
            <person name="Bruemmer F."/>
            <person name="Labrenz M."/>
            <person name="Spormann A.M."/>
            <person name="Op den Camp H."/>
            <person name="Overmann J."/>
            <person name="Amann R."/>
            <person name="Jetten M.S.M."/>
            <person name="Mascher T."/>
            <person name="Medema M.H."/>
            <person name="Devos D.P."/>
            <person name="Kaster A.-K."/>
            <person name="Ovreas L."/>
            <person name="Rohde M."/>
            <person name="Galperin M.Y."/>
            <person name="Jogler C."/>
        </authorList>
    </citation>
    <scope>NUCLEOTIDE SEQUENCE [LARGE SCALE GENOMIC DNA]</scope>
    <source>
        <strain evidence="4 5">EC9</strain>
    </source>
</reference>
<dbReference type="GO" id="GO:0016301">
    <property type="term" value="F:kinase activity"/>
    <property type="evidence" value="ECO:0007669"/>
    <property type="project" value="InterPro"/>
</dbReference>
<evidence type="ECO:0000313" key="5">
    <source>
        <dbReference type="Proteomes" id="UP000319557"/>
    </source>
</evidence>
<sequence length="200" mass="22115">MSGDSPNDRPTIIALAGSNGAGKSTFYETHLASLSWPFVNADLLAKELSLDPYPAAELAKQQREELFEQKASFIFETVFSDPVGEKVGFLEEAAKSGYHVILSFVAIRDPEMSIQRVGMRVSQGGHSVPIEKLRSRHARTLENLKLAIRCLPQVRIFDNSDLSKPYEHVATFVNGEPQTGFGMLSAWLIKRLASEFYPGA</sequence>
<evidence type="ECO:0000256" key="2">
    <source>
        <dbReference type="ARBA" id="ARBA00022840"/>
    </source>
</evidence>
<dbReference type="RefSeq" id="WP_145348003.1">
    <property type="nucleotide sequence ID" value="NZ_CP036261.1"/>
</dbReference>
<keyword evidence="5" id="KW-1185">Reference proteome</keyword>
<evidence type="ECO:0000256" key="1">
    <source>
        <dbReference type="ARBA" id="ARBA00022741"/>
    </source>
</evidence>
<dbReference type="GO" id="GO:0005524">
    <property type="term" value="F:ATP binding"/>
    <property type="evidence" value="ECO:0007669"/>
    <property type="project" value="UniProtKB-KW"/>
</dbReference>
<keyword evidence="2" id="KW-0067">ATP-binding</keyword>
<dbReference type="SUPFAM" id="SSF52540">
    <property type="entry name" value="P-loop containing nucleoside triphosphate hydrolases"/>
    <property type="match status" value="1"/>
</dbReference>
<organism evidence="4 5">
    <name type="scientific">Rosistilla ulvae</name>
    <dbReference type="NCBI Taxonomy" id="1930277"/>
    <lineage>
        <taxon>Bacteria</taxon>
        <taxon>Pseudomonadati</taxon>
        <taxon>Planctomycetota</taxon>
        <taxon>Planctomycetia</taxon>
        <taxon>Pirellulales</taxon>
        <taxon>Pirellulaceae</taxon>
        <taxon>Rosistilla</taxon>
    </lineage>
</organism>
<dbReference type="PANTHER" id="PTHR39206:SF1">
    <property type="entry name" value="SLL8004 PROTEIN"/>
    <property type="match status" value="1"/>
</dbReference>
<dbReference type="EMBL" id="CP036261">
    <property type="protein sequence ID" value="QDS90121.1"/>
    <property type="molecule type" value="Genomic_DNA"/>
</dbReference>
<name>A0A517M5H3_9BACT</name>
<evidence type="ECO:0000313" key="4">
    <source>
        <dbReference type="EMBL" id="QDS90121.1"/>
    </source>
</evidence>
<protein>
    <submittedName>
        <fullName evidence="4">Zeta toxin</fullName>
    </submittedName>
</protein>
<gene>
    <name evidence="4" type="ORF">EC9_43250</name>
</gene>
<proteinExistence type="predicted"/>
<dbReference type="PANTHER" id="PTHR39206">
    <property type="entry name" value="SLL8004 PROTEIN"/>
    <property type="match status" value="1"/>
</dbReference>
<evidence type="ECO:0000259" key="3">
    <source>
        <dbReference type="Pfam" id="PF06414"/>
    </source>
</evidence>
<dbReference type="InterPro" id="IPR010488">
    <property type="entry name" value="Zeta_toxin_domain"/>
</dbReference>
<dbReference type="KEGG" id="ruv:EC9_43250"/>
<dbReference type="Proteomes" id="UP000319557">
    <property type="component" value="Chromosome"/>
</dbReference>
<dbReference type="OrthoDB" id="9791543at2"/>
<dbReference type="AlphaFoldDB" id="A0A517M5H3"/>
<dbReference type="Gene3D" id="3.40.50.300">
    <property type="entry name" value="P-loop containing nucleotide triphosphate hydrolases"/>
    <property type="match status" value="1"/>
</dbReference>
<keyword evidence="1" id="KW-0547">Nucleotide-binding</keyword>